<dbReference type="AlphaFoldDB" id="A0A9P8QF92"/>
<organism evidence="2 3">
    <name type="scientific">Trichoderma cornu-damae</name>
    <dbReference type="NCBI Taxonomy" id="654480"/>
    <lineage>
        <taxon>Eukaryota</taxon>
        <taxon>Fungi</taxon>
        <taxon>Dikarya</taxon>
        <taxon>Ascomycota</taxon>
        <taxon>Pezizomycotina</taxon>
        <taxon>Sordariomycetes</taxon>
        <taxon>Hypocreomycetidae</taxon>
        <taxon>Hypocreales</taxon>
        <taxon>Hypocreaceae</taxon>
        <taxon>Trichoderma</taxon>
    </lineage>
</organism>
<comment type="caution">
    <text evidence="2">The sequence shown here is derived from an EMBL/GenBank/DDBJ whole genome shotgun (WGS) entry which is preliminary data.</text>
</comment>
<accession>A0A9P8QF92</accession>
<keyword evidence="3" id="KW-1185">Reference proteome</keyword>
<keyword evidence="1" id="KW-0812">Transmembrane</keyword>
<gene>
    <name evidence="2" type="ORF">Trco_006473</name>
</gene>
<evidence type="ECO:0000313" key="3">
    <source>
        <dbReference type="Proteomes" id="UP000827724"/>
    </source>
</evidence>
<evidence type="ECO:0000256" key="1">
    <source>
        <dbReference type="SAM" id="Phobius"/>
    </source>
</evidence>
<name>A0A9P8QF92_9HYPO</name>
<dbReference type="EMBL" id="JAIWOZ010000005">
    <property type="protein sequence ID" value="KAH6604766.1"/>
    <property type="molecule type" value="Genomic_DNA"/>
</dbReference>
<keyword evidence="1" id="KW-1133">Transmembrane helix</keyword>
<reference evidence="2" key="1">
    <citation type="submission" date="2021-08" db="EMBL/GenBank/DDBJ databases">
        <title>Chromosome-Level Trichoderma cornu-damae using Hi-C Data.</title>
        <authorList>
            <person name="Kim C.S."/>
        </authorList>
    </citation>
    <scope>NUCLEOTIDE SEQUENCE</scope>
    <source>
        <strain evidence="2">KA19-0412C</strain>
    </source>
</reference>
<protein>
    <submittedName>
        <fullName evidence="2">Uncharacterized protein</fullName>
    </submittedName>
</protein>
<feature type="transmembrane region" description="Helical" evidence="1">
    <location>
        <begin position="52"/>
        <end position="71"/>
    </location>
</feature>
<evidence type="ECO:0000313" key="2">
    <source>
        <dbReference type="EMBL" id="KAH6604766.1"/>
    </source>
</evidence>
<proteinExistence type="predicted"/>
<dbReference type="Proteomes" id="UP000827724">
    <property type="component" value="Unassembled WGS sequence"/>
</dbReference>
<keyword evidence="1" id="KW-0472">Membrane</keyword>
<sequence length="187" mass="19866">MPSALLSGSNISSSSLEASESDSVSPRIVFSVDSVKGCRGIRPEPSAGGFEAVYGCCFLFVAVSSVAIWKAPLFRERRYRSIFSDAETLEIGAPLSGRWPDGTWVAVVSDAGTCTSTLLAAPSSSVELLFVRDIFTAFDVLILAGKILSCERDSRVNDEGAFPCIVGRAMFHAPPWSTVSCSVRVGS</sequence>